<gene>
    <name evidence="1" type="ORF">HNP60_003318</name>
</gene>
<reference evidence="1 2" key="1">
    <citation type="submission" date="2020-08" db="EMBL/GenBank/DDBJ databases">
        <title>Exploring microbial biodiversity for novel pathways involved in the catabolism of aromatic compounds derived from lignin.</title>
        <authorList>
            <person name="Elkins J."/>
        </authorList>
    </citation>
    <scope>NUCLEOTIDE SEQUENCE [LARGE SCALE GENOMIC DNA]</scope>
    <source>
        <strain evidence="1 2">B1D3A</strain>
    </source>
</reference>
<evidence type="ECO:0000313" key="1">
    <source>
        <dbReference type="EMBL" id="MBB5987344.1"/>
    </source>
</evidence>
<comment type="caution">
    <text evidence="1">The sequence shown here is derived from an EMBL/GenBank/DDBJ whole genome shotgun (WGS) entry which is preliminary data.</text>
</comment>
<name>A0ABR6NJ93_9SPHN</name>
<evidence type="ECO:0000313" key="2">
    <source>
        <dbReference type="Proteomes" id="UP001138540"/>
    </source>
</evidence>
<sequence>MNKFHGDGGAPYLFIHDVIPDPIRDPASSGFSNRLASAIFKATGSRIETGMTKENG</sequence>
<dbReference type="RefSeq" id="WP_184155828.1">
    <property type="nucleotide sequence ID" value="NZ_JACHKA010000001.1"/>
</dbReference>
<organism evidence="1 2">
    <name type="scientific">Sphingobium lignivorans</name>
    <dbReference type="NCBI Taxonomy" id="2735886"/>
    <lineage>
        <taxon>Bacteria</taxon>
        <taxon>Pseudomonadati</taxon>
        <taxon>Pseudomonadota</taxon>
        <taxon>Alphaproteobacteria</taxon>
        <taxon>Sphingomonadales</taxon>
        <taxon>Sphingomonadaceae</taxon>
        <taxon>Sphingobium</taxon>
    </lineage>
</organism>
<proteinExistence type="predicted"/>
<dbReference type="Proteomes" id="UP001138540">
    <property type="component" value="Unassembled WGS sequence"/>
</dbReference>
<dbReference type="EMBL" id="JACHKA010000001">
    <property type="protein sequence ID" value="MBB5987344.1"/>
    <property type="molecule type" value="Genomic_DNA"/>
</dbReference>
<accession>A0ABR6NJ93</accession>
<keyword evidence="2" id="KW-1185">Reference proteome</keyword>
<protein>
    <submittedName>
        <fullName evidence="1">Uncharacterized protein</fullName>
    </submittedName>
</protein>